<dbReference type="Pfam" id="PF00384">
    <property type="entry name" value="Molybdopterin"/>
    <property type="match status" value="1"/>
</dbReference>
<evidence type="ECO:0000256" key="1">
    <source>
        <dbReference type="ARBA" id="ARBA00022485"/>
    </source>
</evidence>
<evidence type="ECO:0000313" key="8">
    <source>
        <dbReference type="Proteomes" id="UP000186040"/>
    </source>
</evidence>
<dbReference type="PANTHER" id="PTHR43105">
    <property type="entry name" value="RESPIRATORY NITRATE REDUCTASE"/>
    <property type="match status" value="1"/>
</dbReference>
<keyword evidence="2" id="KW-0479">Metal-binding</keyword>
<evidence type="ECO:0000313" key="7">
    <source>
        <dbReference type="EMBL" id="OLR90449.1"/>
    </source>
</evidence>
<gene>
    <name evidence="7" type="ORF">BJP25_27785</name>
</gene>
<proteinExistence type="predicted"/>
<dbReference type="OrthoDB" id="7376058at2"/>
<accession>A0A1Q9LEQ4</accession>
<dbReference type="InterPro" id="IPR006963">
    <property type="entry name" value="Mopterin_OxRdtase_4Fe-4S_dom"/>
</dbReference>
<dbReference type="GO" id="GO:0046872">
    <property type="term" value="F:metal ion binding"/>
    <property type="evidence" value="ECO:0007669"/>
    <property type="project" value="UniProtKB-KW"/>
</dbReference>
<dbReference type="InterPro" id="IPR050123">
    <property type="entry name" value="Prok_molybdopt-oxidoreductase"/>
</dbReference>
<dbReference type="Pfam" id="PF04879">
    <property type="entry name" value="Molybdop_Fe4S4"/>
    <property type="match status" value="1"/>
</dbReference>
<dbReference type="PROSITE" id="PS51669">
    <property type="entry name" value="4FE4S_MOW_BIS_MGD"/>
    <property type="match status" value="1"/>
</dbReference>
<evidence type="ECO:0000256" key="5">
    <source>
        <dbReference type="ARBA" id="ARBA00023014"/>
    </source>
</evidence>
<dbReference type="InterPro" id="IPR006656">
    <property type="entry name" value="Mopterin_OxRdtase"/>
</dbReference>
<keyword evidence="4" id="KW-0408">Iron</keyword>
<evidence type="ECO:0000259" key="6">
    <source>
        <dbReference type="PROSITE" id="PS51669"/>
    </source>
</evidence>
<dbReference type="InterPro" id="IPR006655">
    <property type="entry name" value="Mopterin_OxRdtase_prok_CS"/>
</dbReference>
<evidence type="ECO:0000256" key="4">
    <source>
        <dbReference type="ARBA" id="ARBA00023004"/>
    </source>
</evidence>
<evidence type="ECO:0000256" key="2">
    <source>
        <dbReference type="ARBA" id="ARBA00022723"/>
    </source>
</evidence>
<dbReference type="SMART" id="SM00926">
    <property type="entry name" value="Molybdop_Fe4S4"/>
    <property type="match status" value="1"/>
</dbReference>
<evidence type="ECO:0000256" key="3">
    <source>
        <dbReference type="ARBA" id="ARBA00023002"/>
    </source>
</evidence>
<dbReference type="Gene3D" id="2.40.40.20">
    <property type="match status" value="1"/>
</dbReference>
<dbReference type="GO" id="GO:0043546">
    <property type="term" value="F:molybdopterin cofactor binding"/>
    <property type="evidence" value="ECO:0007669"/>
    <property type="project" value="InterPro"/>
</dbReference>
<protein>
    <submittedName>
        <fullName evidence="7">Dehydrogenase</fullName>
    </submittedName>
</protein>
<dbReference type="PROSITE" id="PS00490">
    <property type="entry name" value="MOLYBDOPTERIN_PROK_2"/>
    <property type="match status" value="1"/>
</dbReference>
<organism evidence="7 8">
    <name type="scientific">Actinokineospora bangkokensis</name>
    <dbReference type="NCBI Taxonomy" id="1193682"/>
    <lineage>
        <taxon>Bacteria</taxon>
        <taxon>Bacillati</taxon>
        <taxon>Actinomycetota</taxon>
        <taxon>Actinomycetes</taxon>
        <taxon>Pseudonocardiales</taxon>
        <taxon>Pseudonocardiaceae</taxon>
        <taxon>Actinokineospora</taxon>
    </lineage>
</organism>
<name>A0A1Q9LEQ4_9PSEU</name>
<feature type="domain" description="4Fe-4S Mo/W bis-MGD-type" evidence="6">
    <location>
        <begin position="1"/>
        <end position="58"/>
    </location>
</feature>
<dbReference type="PANTHER" id="PTHR43105:SF9">
    <property type="entry name" value="NADPH-FE(3+) OXIDOREDUCTASE SUBUNIT ALPHA"/>
    <property type="match status" value="1"/>
</dbReference>
<dbReference type="Gene3D" id="3.40.228.10">
    <property type="entry name" value="Dimethylsulfoxide Reductase, domain 2"/>
    <property type="match status" value="1"/>
</dbReference>
<dbReference type="Gene3D" id="2.20.25.90">
    <property type="entry name" value="ADC-like domains"/>
    <property type="match status" value="1"/>
</dbReference>
<keyword evidence="8" id="KW-1185">Reference proteome</keyword>
<keyword evidence="3" id="KW-0560">Oxidoreductase</keyword>
<keyword evidence="5" id="KW-0411">Iron-sulfur</keyword>
<dbReference type="Gene3D" id="3.40.50.740">
    <property type="match status" value="1"/>
</dbReference>
<dbReference type="Proteomes" id="UP000186040">
    <property type="component" value="Unassembled WGS sequence"/>
</dbReference>
<dbReference type="GO" id="GO:0016020">
    <property type="term" value="C:membrane"/>
    <property type="evidence" value="ECO:0007669"/>
    <property type="project" value="TreeGrafter"/>
</dbReference>
<keyword evidence="1" id="KW-0004">4Fe-4S</keyword>
<dbReference type="GO" id="GO:0051539">
    <property type="term" value="F:4 iron, 4 sulfur cluster binding"/>
    <property type="evidence" value="ECO:0007669"/>
    <property type="project" value="UniProtKB-KW"/>
</dbReference>
<dbReference type="SUPFAM" id="SSF53706">
    <property type="entry name" value="Formate dehydrogenase/DMSO reductase, domains 1-3"/>
    <property type="match status" value="1"/>
</dbReference>
<dbReference type="AlphaFoldDB" id="A0A1Q9LEQ4"/>
<dbReference type="InterPro" id="IPR006657">
    <property type="entry name" value="MoPterin_dinucl-bd_dom"/>
</dbReference>
<dbReference type="Pfam" id="PF01568">
    <property type="entry name" value="Molydop_binding"/>
    <property type="match status" value="1"/>
</dbReference>
<dbReference type="EMBL" id="MKQR01000026">
    <property type="protein sequence ID" value="OLR90449.1"/>
    <property type="molecule type" value="Genomic_DNA"/>
</dbReference>
<dbReference type="RefSeq" id="WP_075977122.1">
    <property type="nucleotide sequence ID" value="NZ_MKQR01000026.1"/>
</dbReference>
<dbReference type="STRING" id="1193682.BJP25_27785"/>
<reference evidence="7 8" key="1">
    <citation type="submission" date="2016-10" db="EMBL/GenBank/DDBJ databases">
        <title>The Draft Genome Sequence of Actinokineospora bangkokensis 44EHWT reveals the biosynthetic pathway of antifungal compounds Thailandins with unusual extender unit butylmalonyl-CoA.</title>
        <authorList>
            <person name="Greule A."/>
            <person name="Intra B."/>
            <person name="Flemming S."/>
            <person name="Rommel M.G."/>
            <person name="Panbangred W."/>
            <person name="Bechthold A."/>
        </authorList>
    </citation>
    <scope>NUCLEOTIDE SEQUENCE [LARGE SCALE GENOMIC DNA]</scope>
    <source>
        <strain evidence="7 8">44EHW</strain>
    </source>
</reference>
<dbReference type="GO" id="GO:0016491">
    <property type="term" value="F:oxidoreductase activity"/>
    <property type="evidence" value="ECO:0007669"/>
    <property type="project" value="UniProtKB-KW"/>
</dbReference>
<comment type="caution">
    <text evidence="7">The sequence shown here is derived from an EMBL/GenBank/DDBJ whole genome shotgun (WGS) entry which is preliminary data.</text>
</comment>
<sequence>MASTRLITCNLCEACCGLQVEVEQDRVTSVSGDPRDPLSRGHLCPKGVAIGDVHADGKRLRTPVRKTATGWQEIGWDAALDEVATRLADARERHGRNSVAVYLGNPTAHSLGALTHGTAFFGMLRTRNRYSATSVDQLPHHLAAYLLYGHQLLLPIPDIDRTDHFLLVGGNPLVSNGSLMTVPDFANRRKELRARGGKFVVLDPRRTETAKVADEHHFVRPGTDAALLLALVRTVLHEGLATPPPYVDGVAELTEAVAGFTPEWAAPITGVDAGTIERLAREFATAERAVAHGRTGVSMQRHGAVCQWAVQVLNAITGNLDRPGGALATRPAVDILKMVGPGHFGVWRSRVRGLPEFAGELPVSVLAEEIETPGEGQVKAAVVHAGNPVLSTPDGKRLAKALGQLDFLVAIDIKVTETSEHADIVLPPTTLLERDHYDLIFHALAVRDTARYSPPAIAKPADARHDWEIFRDLGLRYAKRVKTPLATRLRLRLRPTVLLDLLLRVGPHKLTLRKLRKNPSGVDLGPLAPSFPHRLRTKDKRVQIAPEMMLDALAAVRDMTAEDGLLLIGRRHLRANNSWMNDVARLTRGRPRHHLLMHPKDLADNGLVDGADVLVRSAVGSVRVPVTASEDVMPGVVSLPHGYRGTSANDLTDPAVVDEVSGNAVLNGVPVHVTPV</sequence>